<dbReference type="Proteomes" id="UP001152798">
    <property type="component" value="Chromosome 4"/>
</dbReference>
<dbReference type="Pfam" id="PF08395">
    <property type="entry name" value="7tm_7"/>
    <property type="match status" value="1"/>
</dbReference>
<dbReference type="AlphaFoldDB" id="A0A9P0HBV9"/>
<accession>A0A9P0HBV9</accession>
<evidence type="ECO:0000256" key="1">
    <source>
        <dbReference type="ARBA" id="ARBA00004651"/>
    </source>
</evidence>
<dbReference type="InterPro" id="IPR013604">
    <property type="entry name" value="7TM_chemorcpt"/>
</dbReference>
<evidence type="ECO:0000256" key="5">
    <source>
        <dbReference type="ARBA" id="ARBA00023136"/>
    </source>
</evidence>
<dbReference type="GO" id="GO:0050909">
    <property type="term" value="P:sensory perception of taste"/>
    <property type="evidence" value="ECO:0007669"/>
    <property type="project" value="InterPro"/>
</dbReference>
<gene>
    <name evidence="6" type="ORF">NEZAVI_LOCUS8550</name>
</gene>
<proteinExistence type="predicted"/>
<sequence length="86" mass="10092">MRNKEVLVAVNRNHGWHFGFQIKMTFLLQTMMTNPPVIHFLGYLIIDRHLFVKFISDTVTYLVVLIQFKTSSYSRTPVNATNEVFD</sequence>
<keyword evidence="7" id="KW-1185">Reference proteome</keyword>
<evidence type="ECO:0000313" key="7">
    <source>
        <dbReference type="Proteomes" id="UP001152798"/>
    </source>
</evidence>
<dbReference type="GO" id="GO:0005886">
    <property type="term" value="C:plasma membrane"/>
    <property type="evidence" value="ECO:0007669"/>
    <property type="project" value="UniProtKB-SubCell"/>
</dbReference>
<evidence type="ECO:0000256" key="3">
    <source>
        <dbReference type="ARBA" id="ARBA00022692"/>
    </source>
</evidence>
<name>A0A9P0HBV9_NEZVI</name>
<protein>
    <submittedName>
        <fullName evidence="6">Uncharacterized protein</fullName>
    </submittedName>
</protein>
<keyword evidence="5" id="KW-0472">Membrane</keyword>
<evidence type="ECO:0000256" key="2">
    <source>
        <dbReference type="ARBA" id="ARBA00022475"/>
    </source>
</evidence>
<organism evidence="6 7">
    <name type="scientific">Nezara viridula</name>
    <name type="common">Southern green stink bug</name>
    <name type="synonym">Cimex viridulus</name>
    <dbReference type="NCBI Taxonomy" id="85310"/>
    <lineage>
        <taxon>Eukaryota</taxon>
        <taxon>Metazoa</taxon>
        <taxon>Ecdysozoa</taxon>
        <taxon>Arthropoda</taxon>
        <taxon>Hexapoda</taxon>
        <taxon>Insecta</taxon>
        <taxon>Pterygota</taxon>
        <taxon>Neoptera</taxon>
        <taxon>Paraneoptera</taxon>
        <taxon>Hemiptera</taxon>
        <taxon>Heteroptera</taxon>
        <taxon>Panheteroptera</taxon>
        <taxon>Pentatomomorpha</taxon>
        <taxon>Pentatomoidea</taxon>
        <taxon>Pentatomidae</taxon>
        <taxon>Pentatominae</taxon>
        <taxon>Nezara</taxon>
    </lineage>
</organism>
<comment type="subcellular location">
    <subcellularLocation>
        <location evidence="1">Cell membrane</location>
        <topology evidence="1">Multi-pass membrane protein</topology>
    </subcellularLocation>
</comment>
<dbReference type="EMBL" id="OV725080">
    <property type="protein sequence ID" value="CAH1399004.1"/>
    <property type="molecule type" value="Genomic_DNA"/>
</dbReference>
<keyword evidence="4" id="KW-1133">Transmembrane helix</keyword>
<reference evidence="6" key="1">
    <citation type="submission" date="2022-01" db="EMBL/GenBank/DDBJ databases">
        <authorList>
            <person name="King R."/>
        </authorList>
    </citation>
    <scope>NUCLEOTIDE SEQUENCE</scope>
</reference>
<evidence type="ECO:0000313" key="6">
    <source>
        <dbReference type="EMBL" id="CAH1399004.1"/>
    </source>
</evidence>
<dbReference type="OrthoDB" id="8192827at2759"/>
<keyword evidence="2" id="KW-1003">Cell membrane</keyword>
<keyword evidence="3" id="KW-0812">Transmembrane</keyword>
<evidence type="ECO:0000256" key="4">
    <source>
        <dbReference type="ARBA" id="ARBA00022989"/>
    </source>
</evidence>